<feature type="transmembrane region" description="Helical" evidence="1">
    <location>
        <begin position="37"/>
        <end position="53"/>
    </location>
</feature>
<keyword evidence="1" id="KW-0812">Transmembrane</keyword>
<keyword evidence="1" id="KW-0472">Membrane</keyword>
<dbReference type="NCBIfam" id="NF037970">
    <property type="entry name" value="vanZ_1"/>
    <property type="match status" value="1"/>
</dbReference>
<proteinExistence type="predicted"/>
<dbReference type="EMBL" id="UINC01000299">
    <property type="protein sequence ID" value="SUZ52855.1"/>
    <property type="molecule type" value="Genomic_DNA"/>
</dbReference>
<name>A0A381NE55_9ZZZZ</name>
<gene>
    <name evidence="3" type="ORF">METZ01_LOCUS5709</name>
</gene>
<dbReference type="InterPro" id="IPR006976">
    <property type="entry name" value="VanZ-like"/>
</dbReference>
<evidence type="ECO:0000313" key="3">
    <source>
        <dbReference type="EMBL" id="SUZ52855.1"/>
    </source>
</evidence>
<protein>
    <recommendedName>
        <fullName evidence="2">VanZ-like domain-containing protein</fullName>
    </recommendedName>
</protein>
<reference evidence="3" key="1">
    <citation type="submission" date="2018-05" db="EMBL/GenBank/DDBJ databases">
        <authorList>
            <person name="Lanie J.A."/>
            <person name="Ng W.-L."/>
            <person name="Kazmierczak K.M."/>
            <person name="Andrzejewski T.M."/>
            <person name="Davidsen T.M."/>
            <person name="Wayne K.J."/>
            <person name="Tettelin H."/>
            <person name="Glass J.I."/>
            <person name="Rusch D."/>
            <person name="Podicherti R."/>
            <person name="Tsui H.-C.T."/>
            <person name="Winkler M.E."/>
        </authorList>
    </citation>
    <scope>NUCLEOTIDE SEQUENCE</scope>
</reference>
<sequence length="134" mass="13892">VITLLGWGPAALWVAVLFLLSELPGAGVSLPADTDKLVHGGLYLILGLSLAWGKARTGSGVPVVVLLLMGVGYGALDEWHQGFVPGRDVSVGDWAADSIGVMLGLLLFSSFSSRFRDDDAAPSESTTSTGSEGY</sequence>
<accession>A0A381NE55</accession>
<dbReference type="Pfam" id="PF04892">
    <property type="entry name" value="VanZ"/>
    <property type="match status" value="1"/>
</dbReference>
<feature type="transmembrane region" description="Helical" evidence="1">
    <location>
        <begin position="60"/>
        <end position="76"/>
    </location>
</feature>
<feature type="domain" description="VanZ-like" evidence="2">
    <location>
        <begin position="47"/>
        <end position="110"/>
    </location>
</feature>
<feature type="transmembrane region" description="Helical" evidence="1">
    <location>
        <begin position="91"/>
        <end position="108"/>
    </location>
</feature>
<keyword evidence="1" id="KW-1133">Transmembrane helix</keyword>
<feature type="non-terminal residue" evidence="3">
    <location>
        <position position="1"/>
    </location>
</feature>
<dbReference type="AlphaFoldDB" id="A0A381NE55"/>
<organism evidence="3">
    <name type="scientific">marine metagenome</name>
    <dbReference type="NCBI Taxonomy" id="408172"/>
    <lineage>
        <taxon>unclassified sequences</taxon>
        <taxon>metagenomes</taxon>
        <taxon>ecological metagenomes</taxon>
    </lineage>
</organism>
<evidence type="ECO:0000259" key="2">
    <source>
        <dbReference type="Pfam" id="PF04892"/>
    </source>
</evidence>
<evidence type="ECO:0000256" key="1">
    <source>
        <dbReference type="SAM" id="Phobius"/>
    </source>
</evidence>